<dbReference type="InterPro" id="IPR024729">
    <property type="entry name" value="USP7_ICP0-binding_dom"/>
</dbReference>
<dbReference type="EC" id="3.4.19.12" evidence="4"/>
<dbReference type="InterPro" id="IPR001394">
    <property type="entry name" value="Peptidase_C19_UCH"/>
</dbReference>
<dbReference type="Pfam" id="PF12436">
    <property type="entry name" value="USP7_ICP0_bdg"/>
    <property type="match status" value="1"/>
</dbReference>
<dbReference type="SUPFAM" id="SSF56219">
    <property type="entry name" value="DNase I-like"/>
    <property type="match status" value="1"/>
</dbReference>
<dbReference type="GO" id="GO:0004843">
    <property type="term" value="F:cysteine-type deubiquitinase activity"/>
    <property type="evidence" value="ECO:0007669"/>
    <property type="project" value="UniProtKB-EC"/>
</dbReference>
<dbReference type="PROSITE" id="PS50235">
    <property type="entry name" value="USP_3"/>
    <property type="match status" value="1"/>
</dbReference>
<feature type="region of interest" description="Disordered" evidence="13">
    <location>
        <begin position="754"/>
        <end position="776"/>
    </location>
</feature>
<dbReference type="InterPro" id="IPR036691">
    <property type="entry name" value="Endo/exonu/phosph_ase_sf"/>
</dbReference>
<sequence length="1835" mass="209070">MEQSKGNDVSSVSNNAKVDVSPKSKQKKKSLCRMLMNKKTKVGCLEPSYKDGDSNKNFKIENSQHGSQTSTKLSLCCAMTERSRTPPQSLTVSRLSPTTLSRTSVKSEVASVNGDCQADVLVEKEETYAASSDQAAEATQAVSETVIRRNNVAVGKEQRHSTYIEDSTEDSFEDDSSEDETDRPFKSDKILQYFKDEYFTKGKYITYFFLEMERQFYNPTDVYSMIQYHDTDQKPEKEGENSSSGSLSPSISGQLRRRLLHRRSADNLMNSPTNSMRHSSPESIKSAPIQNKPRSTSHDALSKKKDRYFSQMTGASMDSLAKQSLLAAQTPPKELNDFMLPSDIETVPDLLAIGTQESCSERNEWEAALQETLGPSHVLLTSSSLGTLHLALFLRRDLIWFCSIPEEDSFSTRTGTAFRTKGAVAIALMIFGTSFLFVTAHLTAHQDKVKERVNDIKRIVRNLDLPKELPIRHKSKDVTQNFDCVFWCGDLNFRLAQPREEIIEWITNTCFPQESPINLHKDQLRASLNDGVLRGFEEAPITFPPTYKYDPGTQNFDSSNKQRTPAYTDRILFKGKGHTRGYIRRVSHETASSHKDGVIECLVYDSVPSICTSDHKPVWGVFKTTLRPGIDTIPLGAGLFNREVYLEGIRRRAAAMDDSLGTSKRKKALAKTTTTTLPCRNRAPTLTNAQQTADNGQQRAPINASDVTSTAEAVTEVPGAIKTTINIGFAMNHVNDQENLKQLSLAPVQVNEVEEMDTQEETPNDGGGDGTDNRPINGEPELACIVQDQEMEEDEARSEATFRYTVENISKMKDSQLSPACYVRNLPWKIMVMPRSSQTQERQPQRSLGFFLQCNGESESTSWSCYAVAELRLLSCKDGQEPFSRKIQHLFYSKENDWGFSHFMTWQDVLDPDRGFIKDDSITLEVHVVADAPHGVSWDSKKHTGYVGLKNQGATCYMNSLLQTLYFTNQLRKAVYKMPTESDDSSKSVALALQRVFHELQFSDKPVGTKKLTKSFGWETLDSFMQHDVQEFLRVLLDKLESKMKGTCVEGTVPKLFEGKMVSFIKCKNIDYKSTRVETFYDIQLNIKGKKNIYESFSDYVSTESLDGDNKYDAGEHGLQEAEKGVIFSSFPPVLHLHLMRFQYDPVTDCSVKFNDRFEFYEKISLGKYLQNKEATSADYTLHAVLVHSGDNHGGHYVVFINPAGDGKWCKFDDDVVSRCTKQEAIEHNYGGQDEDMSMAVKHCTNAYMLVYIRNSELENVLQEVKEEDIPQELVERLQEEKRLEQIRRKERTEAYLYMTVNVLLEDSFDGHQGNDLYDPEHALYRVFRVRKQATVHEFLELLSDSLKYPIEQIRIWPFSQRSNQTCRPTLIEPDADLQKPIIDCAENHNPWNVFVELVPPDSDMTALPPFDKDTDVLLFFKLYDPKNKKIHYCGHHYMPVNSKVQELIPILNERAGFPPDTELALYEEIKPNLVEKIDNLTESLEKVLEELMDGDIIVFQKEGDNELYELPTCREYFKDLFYRVEVTFCDKTIPNDPGFTMELSLRMTYDQMAKAVAQRVGTDPYLLQFFKCQNYKDSPGHPLKCTFEGTLKELVSYCKSKVKKLFYQQLSIRVNELENKKQFKCIWVGPSLKEEKEIILYPNKNGTVATLLEEAKKQVELSENGSGKLRILEINCNKLLPGPGEDVPLDNLNATGTKLYRIEEIPNDELNLKEDEMLVPVAHFHKDVFSTFGIPFFFKIKNGEPFPDMKDRLLKKLGVQEKEFEKFKFAVVTMGKPQFIIDSPDYCIRTDDFLPKFSGQGTSPHRPWLGLEHVNKAPKRSRINYLEKAIKIYN</sequence>
<evidence type="ECO:0000256" key="9">
    <source>
        <dbReference type="ARBA" id="ARBA00022807"/>
    </source>
</evidence>
<dbReference type="Gene3D" id="3.90.70.10">
    <property type="entry name" value="Cysteine proteinases"/>
    <property type="match status" value="1"/>
</dbReference>
<dbReference type="EMBL" id="QOIP01000009">
    <property type="protein sequence ID" value="RLU18475.1"/>
    <property type="molecule type" value="Genomic_DNA"/>
</dbReference>
<dbReference type="GO" id="GO:0006508">
    <property type="term" value="P:proteolysis"/>
    <property type="evidence" value="ECO:0007669"/>
    <property type="project" value="UniProtKB-KW"/>
</dbReference>
<dbReference type="GO" id="GO:0005634">
    <property type="term" value="C:nucleus"/>
    <property type="evidence" value="ECO:0007669"/>
    <property type="project" value="UniProtKB-SubCell"/>
</dbReference>
<dbReference type="Proteomes" id="UP000279307">
    <property type="component" value="Chromosome 9"/>
</dbReference>
<keyword evidence="14" id="KW-1133">Transmembrane helix</keyword>
<reference evidence="17" key="2">
    <citation type="submission" date="2018-07" db="EMBL/GenBank/DDBJ databases">
        <authorList>
            <person name="Mckenzie S.K."/>
            <person name="Kronauer D.J.C."/>
        </authorList>
    </citation>
    <scope>NUCLEOTIDE SEQUENCE</scope>
    <source>
        <strain evidence="17">Clonal line C1</strain>
    </source>
</reference>
<dbReference type="Pfam" id="PF14533">
    <property type="entry name" value="USP7_C2"/>
    <property type="match status" value="1"/>
</dbReference>
<dbReference type="SUPFAM" id="SSF54001">
    <property type="entry name" value="Cysteine proteinases"/>
    <property type="match status" value="1"/>
</dbReference>
<evidence type="ECO:0000256" key="8">
    <source>
        <dbReference type="ARBA" id="ARBA00022801"/>
    </source>
</evidence>
<feature type="compositionally biased region" description="Low complexity" evidence="13">
    <location>
        <begin position="241"/>
        <end position="253"/>
    </location>
</feature>
<name>A0A3L8DDC9_OOCBI</name>
<evidence type="ECO:0000256" key="5">
    <source>
        <dbReference type="ARBA" id="ARBA00021393"/>
    </source>
</evidence>
<evidence type="ECO:0000259" key="16">
    <source>
        <dbReference type="PROSITE" id="PS50235"/>
    </source>
</evidence>
<dbReference type="InterPro" id="IPR053321">
    <property type="entry name" value="IPP-5-Phosphatase_Type_IV"/>
</dbReference>
<dbReference type="Pfam" id="PF22669">
    <property type="entry name" value="Exo_endo_phos2"/>
    <property type="match status" value="1"/>
</dbReference>
<evidence type="ECO:0000256" key="13">
    <source>
        <dbReference type="SAM" id="MobiDB-lite"/>
    </source>
</evidence>
<dbReference type="Pfam" id="PF22486">
    <property type="entry name" value="MATH_2"/>
    <property type="match status" value="1"/>
</dbReference>
<comment type="subcellular location">
    <subcellularLocation>
        <location evidence="2">Nucleus</location>
    </subcellularLocation>
</comment>
<feature type="transmembrane region" description="Helical" evidence="14">
    <location>
        <begin position="423"/>
        <end position="444"/>
    </location>
</feature>
<dbReference type="SMART" id="SM00061">
    <property type="entry name" value="MATH"/>
    <property type="match status" value="1"/>
</dbReference>
<dbReference type="InterPro" id="IPR038765">
    <property type="entry name" value="Papain-like_cys_pep_sf"/>
</dbReference>
<comment type="caution">
    <text evidence="17">The sequence shown here is derived from an EMBL/GenBank/DDBJ whole genome shotgun (WGS) entry which is preliminary data.</text>
</comment>
<evidence type="ECO:0000256" key="3">
    <source>
        <dbReference type="ARBA" id="ARBA00009085"/>
    </source>
</evidence>
<dbReference type="PANTHER" id="PTHR47039">
    <property type="entry name" value="INOSITOL POLYPHOSPHATE 5-PHOSPHATASE E"/>
    <property type="match status" value="1"/>
</dbReference>
<accession>A0A3L8DDC9</accession>
<keyword evidence="8" id="KW-0378">Hydrolase</keyword>
<evidence type="ECO:0000256" key="7">
    <source>
        <dbReference type="ARBA" id="ARBA00022786"/>
    </source>
</evidence>
<gene>
    <name evidence="17" type="ORF">DMN91_008832</name>
</gene>
<dbReference type="GO" id="GO:0046856">
    <property type="term" value="P:phosphatidylinositol dephosphorylation"/>
    <property type="evidence" value="ECO:0007669"/>
    <property type="project" value="InterPro"/>
</dbReference>
<feature type="domain" description="MATH" evidence="15">
    <location>
        <begin position="799"/>
        <end position="928"/>
    </location>
</feature>
<proteinExistence type="inferred from homology"/>
<dbReference type="PROSITE" id="PS00972">
    <property type="entry name" value="USP_1"/>
    <property type="match status" value="1"/>
</dbReference>
<dbReference type="InterPro" id="IPR008974">
    <property type="entry name" value="TRAF-like"/>
</dbReference>
<evidence type="ECO:0000313" key="17">
    <source>
        <dbReference type="EMBL" id="RLU18475.1"/>
    </source>
</evidence>
<comment type="similarity">
    <text evidence="3">Belongs to the peptidase C19 family.</text>
</comment>
<dbReference type="Gene3D" id="2.60.210.10">
    <property type="entry name" value="Apoptosis, Tumor Necrosis Factor Receptor Associated Protein 2, Chain A"/>
    <property type="match status" value="1"/>
</dbReference>
<feature type="compositionally biased region" description="Acidic residues" evidence="13">
    <location>
        <begin position="166"/>
        <end position="181"/>
    </location>
</feature>
<keyword evidence="7" id="KW-0833">Ubl conjugation pathway</keyword>
<keyword evidence="14" id="KW-0472">Membrane</keyword>
<evidence type="ECO:0000256" key="12">
    <source>
        <dbReference type="ARBA" id="ARBA00031508"/>
    </source>
</evidence>
<feature type="region of interest" description="Disordered" evidence="13">
    <location>
        <begin position="231"/>
        <end position="304"/>
    </location>
</feature>
<dbReference type="Gene3D" id="3.10.20.90">
    <property type="entry name" value="Phosphatidylinositol 3-kinase Catalytic Subunit, Chain A, domain 1"/>
    <property type="match status" value="2"/>
</dbReference>
<dbReference type="PANTHER" id="PTHR47039:SF1">
    <property type="entry name" value="INOSITOL POLYPHOSPHATE 5-PHOSPHATASE E"/>
    <property type="match status" value="1"/>
</dbReference>
<feature type="domain" description="USP" evidence="16">
    <location>
        <begin position="947"/>
        <end position="1255"/>
    </location>
</feature>
<feature type="region of interest" description="Disordered" evidence="13">
    <location>
        <begin position="657"/>
        <end position="713"/>
    </location>
</feature>
<dbReference type="Gene3D" id="3.60.10.10">
    <property type="entry name" value="Endonuclease/exonuclease/phosphatase"/>
    <property type="match status" value="1"/>
</dbReference>
<feature type="compositionally biased region" description="Basic and acidic residues" evidence="13">
    <location>
        <begin position="231"/>
        <end position="240"/>
    </location>
</feature>
<dbReference type="InterPro" id="IPR028889">
    <property type="entry name" value="USP"/>
</dbReference>
<evidence type="ECO:0000256" key="11">
    <source>
        <dbReference type="ARBA" id="ARBA00031500"/>
    </source>
</evidence>
<evidence type="ECO:0000256" key="2">
    <source>
        <dbReference type="ARBA" id="ARBA00004123"/>
    </source>
</evidence>
<keyword evidence="9" id="KW-0788">Thiol protease</keyword>
<organism evidence="17">
    <name type="scientific">Ooceraea biroi</name>
    <name type="common">Clonal raider ant</name>
    <name type="synonym">Cerapachys biroi</name>
    <dbReference type="NCBI Taxonomy" id="2015173"/>
    <lineage>
        <taxon>Eukaryota</taxon>
        <taxon>Metazoa</taxon>
        <taxon>Ecdysozoa</taxon>
        <taxon>Arthropoda</taxon>
        <taxon>Hexapoda</taxon>
        <taxon>Insecta</taxon>
        <taxon>Pterygota</taxon>
        <taxon>Neoptera</taxon>
        <taxon>Endopterygota</taxon>
        <taxon>Hymenoptera</taxon>
        <taxon>Apocrita</taxon>
        <taxon>Aculeata</taxon>
        <taxon>Formicoidea</taxon>
        <taxon>Formicidae</taxon>
        <taxon>Dorylinae</taxon>
        <taxon>Ooceraea</taxon>
    </lineage>
</organism>
<dbReference type="GO" id="GO:0016791">
    <property type="term" value="F:phosphatase activity"/>
    <property type="evidence" value="ECO:0007669"/>
    <property type="project" value="InterPro"/>
</dbReference>
<protein>
    <recommendedName>
        <fullName evidence="5">Ubiquitin carboxyl-terminal hydrolase 7</fullName>
        <ecNumber evidence="4">3.4.19.12</ecNumber>
    </recommendedName>
    <alternativeName>
        <fullName evidence="12">Ubiquitin thioesterase 7</fullName>
    </alternativeName>
    <alternativeName>
        <fullName evidence="11">Ubiquitin-specific-processing protease 7</fullName>
    </alternativeName>
</protein>
<dbReference type="SMART" id="SM00128">
    <property type="entry name" value="IPPc"/>
    <property type="match status" value="1"/>
</dbReference>
<dbReference type="FunFam" id="3.90.70.10:FF:000005">
    <property type="entry name" value="Ubiquitin carboxyl-terminal hydrolase 7"/>
    <property type="match status" value="1"/>
</dbReference>
<dbReference type="InterPro" id="IPR018200">
    <property type="entry name" value="USP_CS"/>
</dbReference>
<keyword evidence="14" id="KW-0812">Transmembrane</keyword>
<dbReference type="FunFam" id="2.60.210.10:FF:000006">
    <property type="entry name" value="Ubiquitin carboxyl-terminal hydrolase 7"/>
    <property type="match status" value="1"/>
</dbReference>
<evidence type="ECO:0000259" key="15">
    <source>
        <dbReference type="PROSITE" id="PS50144"/>
    </source>
</evidence>
<feature type="compositionally biased region" description="Acidic residues" evidence="13">
    <location>
        <begin position="754"/>
        <end position="763"/>
    </location>
</feature>
<feature type="region of interest" description="Disordered" evidence="13">
    <location>
        <begin position="1"/>
        <end position="30"/>
    </location>
</feature>
<keyword evidence="10" id="KW-0539">Nucleus</keyword>
<dbReference type="InterPro" id="IPR002083">
    <property type="entry name" value="MATH/TRAF_dom"/>
</dbReference>
<dbReference type="PROSITE" id="PS00973">
    <property type="entry name" value="USP_2"/>
    <property type="match status" value="1"/>
</dbReference>
<comment type="catalytic activity">
    <reaction evidence="1">
        <text>Thiol-dependent hydrolysis of ester, thioester, amide, peptide and isopeptide bonds formed by the C-terminal Gly of ubiquitin (a 76-residue protein attached to proteins as an intracellular targeting signal).</text>
        <dbReference type="EC" id="3.4.19.12"/>
    </reaction>
</comment>
<evidence type="ECO:0000256" key="4">
    <source>
        <dbReference type="ARBA" id="ARBA00012759"/>
    </source>
</evidence>
<evidence type="ECO:0000256" key="1">
    <source>
        <dbReference type="ARBA" id="ARBA00000707"/>
    </source>
</evidence>
<dbReference type="FunFam" id="3.10.20.90:FF:000064">
    <property type="entry name" value="Putative ubiquitin carboxyl-terminal hydrolase 7"/>
    <property type="match status" value="1"/>
</dbReference>
<dbReference type="CDD" id="cd03772">
    <property type="entry name" value="MATH_HAUSP"/>
    <property type="match status" value="1"/>
</dbReference>
<evidence type="ECO:0000256" key="14">
    <source>
        <dbReference type="SAM" id="Phobius"/>
    </source>
</evidence>
<dbReference type="PROSITE" id="PS50144">
    <property type="entry name" value="MATH"/>
    <property type="match status" value="1"/>
</dbReference>
<dbReference type="InterPro" id="IPR000300">
    <property type="entry name" value="IPPc"/>
</dbReference>
<dbReference type="SUPFAM" id="SSF49599">
    <property type="entry name" value="TRAF domain-like"/>
    <property type="match status" value="1"/>
</dbReference>
<evidence type="ECO:0000256" key="6">
    <source>
        <dbReference type="ARBA" id="ARBA00022670"/>
    </source>
</evidence>
<dbReference type="GO" id="GO:0016579">
    <property type="term" value="P:protein deubiquitination"/>
    <property type="evidence" value="ECO:0007669"/>
    <property type="project" value="InterPro"/>
</dbReference>
<feature type="compositionally biased region" description="Polar residues" evidence="13">
    <location>
        <begin position="267"/>
        <end position="294"/>
    </location>
</feature>
<feature type="compositionally biased region" description="Polar residues" evidence="13">
    <location>
        <begin position="684"/>
        <end position="712"/>
    </location>
</feature>
<dbReference type="Pfam" id="PF00443">
    <property type="entry name" value="UCH"/>
    <property type="match status" value="1"/>
</dbReference>
<dbReference type="CDD" id="cd02659">
    <property type="entry name" value="peptidase_C19C"/>
    <property type="match status" value="1"/>
</dbReference>
<evidence type="ECO:0000256" key="10">
    <source>
        <dbReference type="ARBA" id="ARBA00023242"/>
    </source>
</evidence>
<dbReference type="InterPro" id="IPR029346">
    <property type="entry name" value="USP_C"/>
</dbReference>
<keyword evidence="6" id="KW-0645">Protease</keyword>
<feature type="region of interest" description="Disordered" evidence="13">
    <location>
        <begin position="153"/>
        <end position="184"/>
    </location>
</feature>
<dbReference type="OrthoDB" id="1925875at2759"/>
<reference evidence="17" key="1">
    <citation type="journal article" date="2018" name="Genome Res.">
        <title>The genomic architecture and molecular evolution of ant odorant receptors.</title>
        <authorList>
            <person name="McKenzie S.K."/>
            <person name="Kronauer D.J.C."/>
        </authorList>
    </citation>
    <scope>NUCLEOTIDE SEQUENCE [LARGE SCALE GENOMIC DNA]</scope>
    <source>
        <strain evidence="17">Clonal line C1</strain>
    </source>
</reference>
<feature type="compositionally biased region" description="Polar residues" evidence="13">
    <location>
        <begin position="1"/>
        <end position="16"/>
    </location>
</feature>